<reference evidence="3" key="1">
    <citation type="journal article" date="2012" name="J. Bacteriol.">
        <title>Genome sequence of the haloalkaliphilic methanotrophic bacterium Methylomicrobium alcaliphilum 20Z.</title>
        <authorList>
            <person name="Vuilleumier S."/>
            <person name="Khmelenina V.N."/>
            <person name="Bringel F."/>
            <person name="Reshetnikov A.S."/>
            <person name="Lajus A."/>
            <person name="Mangenot S."/>
            <person name="Rouy Z."/>
            <person name="Op den Camp H.J."/>
            <person name="Jetten M.S."/>
            <person name="Dispirito A.A."/>
            <person name="Dunfield P."/>
            <person name="Klotz M.G."/>
            <person name="Semrau J.D."/>
            <person name="Stein L.Y."/>
            <person name="Barbe V."/>
            <person name="Medigue C."/>
            <person name="Trotsenko Y.A."/>
            <person name="Kalyuzhnaya M.G."/>
        </authorList>
    </citation>
    <scope>NUCLEOTIDE SEQUENCE [LARGE SCALE GENOMIC DNA]</scope>
    <source>
        <strain evidence="3">DSM 19304 / NCIMB 14124 / VKM B-2133 / 20Z</strain>
    </source>
</reference>
<evidence type="ECO:0000313" key="2">
    <source>
        <dbReference type="EMBL" id="CCE24275.1"/>
    </source>
</evidence>
<evidence type="ECO:0000259" key="1">
    <source>
        <dbReference type="SMART" id="SM01126"/>
    </source>
</evidence>
<evidence type="ECO:0000313" key="3">
    <source>
        <dbReference type="Proteomes" id="UP000008315"/>
    </source>
</evidence>
<proteinExistence type="predicted"/>
<dbReference type="EMBL" id="FO082060">
    <property type="protein sequence ID" value="CCE24275.1"/>
    <property type="molecule type" value="Genomic_DNA"/>
</dbReference>
<dbReference type="HOGENOM" id="CLU_1747477_0_0_6"/>
<dbReference type="AlphaFoldDB" id="G4SXC3"/>
<name>G4SXC3_META2</name>
<dbReference type="STRING" id="1091494.MEALZ_2600"/>
<accession>G4SXC3</accession>
<dbReference type="Pfam" id="PF12762">
    <property type="entry name" value="DDE_Tnp_IS1595"/>
    <property type="match status" value="1"/>
</dbReference>
<dbReference type="InterPro" id="IPR024445">
    <property type="entry name" value="Tnp_ISXO2-like"/>
</dbReference>
<dbReference type="KEGG" id="mah:MEALZ_2600"/>
<sequence length="141" mass="15838">MAKEKPPIFGMIQRGGQVVIRMVENVQQATIKPLVQQTIASGTLIYTDEYTIYDRLEQWEYIRKSVCHGAGEYARDEDGDAFTKSMSTPWKGSGLCYAPGCDLIAVSLKNIYRSIWAFLNLFITQKRGKALLQSLVELLAA</sequence>
<organism evidence="2 3">
    <name type="scientific">Methylotuvimicrobium alcaliphilum (strain DSM 19304 / NCIMB 14124 / VKM B-2133 / 20Z)</name>
    <name type="common">Methylomicrobium alcaliphilum</name>
    <dbReference type="NCBI Taxonomy" id="1091494"/>
    <lineage>
        <taxon>Bacteria</taxon>
        <taxon>Pseudomonadati</taxon>
        <taxon>Pseudomonadota</taxon>
        <taxon>Gammaproteobacteria</taxon>
        <taxon>Methylococcales</taxon>
        <taxon>Methylococcaceae</taxon>
        <taxon>Methylotuvimicrobium</taxon>
    </lineage>
</organism>
<dbReference type="RefSeq" id="WP_014149047.1">
    <property type="nucleotide sequence ID" value="NC_016112.1"/>
</dbReference>
<dbReference type="SMART" id="SM01126">
    <property type="entry name" value="DDE_Tnp_IS1595"/>
    <property type="match status" value="1"/>
</dbReference>
<gene>
    <name evidence="2" type="ordered locus">MEALZ_2600</name>
</gene>
<dbReference type="Proteomes" id="UP000008315">
    <property type="component" value="Chromosome"/>
</dbReference>
<protein>
    <recommendedName>
        <fullName evidence="1">ISXO2-like transposase domain-containing protein</fullName>
    </recommendedName>
</protein>
<dbReference type="PATRIC" id="fig|271065.3.peg.2668"/>
<keyword evidence="3" id="KW-1185">Reference proteome</keyword>
<feature type="domain" description="ISXO2-like transposase" evidence="1">
    <location>
        <begin position="1"/>
        <end position="85"/>
    </location>
</feature>